<dbReference type="PANTHER" id="PTHR24291">
    <property type="entry name" value="CYTOCHROME P450 FAMILY 4"/>
    <property type="match status" value="1"/>
</dbReference>
<dbReference type="RefSeq" id="XP_069308724.1">
    <property type="nucleotide sequence ID" value="XM_069449498.1"/>
</dbReference>
<evidence type="ECO:0000313" key="9">
    <source>
        <dbReference type="Proteomes" id="UP001578633"/>
    </source>
</evidence>
<keyword evidence="9" id="KW-1185">Reference proteome</keyword>
<evidence type="ECO:0000259" key="7">
    <source>
        <dbReference type="PROSITE" id="PS50011"/>
    </source>
</evidence>
<keyword evidence="4" id="KW-0560">Oxidoreductase</keyword>
<evidence type="ECO:0000256" key="2">
    <source>
        <dbReference type="ARBA" id="ARBA00022617"/>
    </source>
</evidence>
<dbReference type="Pfam" id="PF00067">
    <property type="entry name" value="p450"/>
    <property type="match status" value="1"/>
</dbReference>
<dbReference type="InterPro" id="IPR036396">
    <property type="entry name" value="Cyt_P450_sf"/>
</dbReference>
<evidence type="ECO:0000256" key="1">
    <source>
        <dbReference type="ARBA" id="ARBA00010617"/>
    </source>
</evidence>
<keyword evidence="2" id="KW-0349">Heme</keyword>
<comment type="caution">
    <text evidence="8">The sequence shown here is derived from an EMBL/GenBank/DDBJ whole genome shotgun (WGS) entry which is preliminary data.</text>
</comment>
<sequence>MNEMLERAWKAFERKKSQKLGGHNSGWNAINGDTELPSDTLFDEYEHMSEIEDWHNDPVPDELPDVIPEWFLWRVFDQLVDAFTILGSGRIDEDDDDVDWNEIVHRDGHLMNVFVKPAEGAVGKEVEPEDKYYHRQFGAHEAPSIVLADFDHAFFDLQSGDDIYADNPTHYIMRTHPNDADAGGRYAPEMFWSYEGHRLAGQPYEKMTGRTDVWQVGQMMWNLVMNLPGKLGYVQEPFTYTIGPDGEGIERMLHDGSRYGIDRYKDDLFSEKTPYEASGMYSEALRSTVLMCMDYRQHQRWSFAQLKSVTKGLDALFKWKLLVLAAIPLAIAYYLRKTKAKVSDVAQYAHFPQPEPADPVRGHWAWVEKIAGEGDPRRQFDEMLYEQAEKLDFPPVLFVDFRPIEKFPVLFILDNDVAEQVTKPNKAFRTSMPKHPSIQQLAPLVGARSLVTTDGDEWTALYKRIRPGFQPSHLLGLVDVILDKSETFIELMEQKAASGESFTLGPYTTNLVFDIIGIVTFDMNLNAQIDGKQSEVLLTYRALSEAFNKRPFGGVGWRDYFSANEREIRSKDRKVDRILKAEIKKQHNALVSGTTDAKTKNKSVAMLSLQGVDKLTSRILQQTSDTLRGFLFAGHDTTSILLQWAFYELHTHPSAAKTLKEELDSVFGPTAHPSAVVKTLRSSEAGALLYKLPYTDALIKETLRLHPPGTTARLAPPASNTMLTLPDGNTLCVDGLCVSPRAYIIQRHPKIFGDTRNDFMPERWLGDEGKKIPESSFRPYERGPRRCTGSELANLEAKIIIACVARYFDFVKQGLGELDLDEKGEVQVDEKGKAKTKGTMFSTHLVTAKPVDGMEVKVRVKRSDEVMD</sequence>
<protein>
    <recommendedName>
        <fullName evidence="7">Protein kinase domain-containing protein</fullName>
    </recommendedName>
</protein>
<evidence type="ECO:0000256" key="5">
    <source>
        <dbReference type="ARBA" id="ARBA00023004"/>
    </source>
</evidence>
<name>A0ABR3UQ27_9PLEO</name>
<evidence type="ECO:0000313" key="8">
    <source>
        <dbReference type="EMBL" id="KAL1798140.1"/>
    </source>
</evidence>
<reference evidence="8 9" key="1">
    <citation type="submission" date="2024-09" db="EMBL/GenBank/DDBJ databases">
        <title>T2T genomes of carrot and Alternaria dauci and their utility for understanding host-pathogen interaction during carrot leaf blight disease.</title>
        <authorList>
            <person name="Liu W."/>
            <person name="Xu S."/>
            <person name="Ou C."/>
            <person name="Liu X."/>
            <person name="Zhuang F."/>
            <person name="Deng X.W."/>
        </authorList>
    </citation>
    <scope>NUCLEOTIDE SEQUENCE [LARGE SCALE GENOMIC DNA]</scope>
    <source>
        <strain evidence="8 9">A2016</strain>
    </source>
</reference>
<dbReference type="PROSITE" id="PS50011">
    <property type="entry name" value="PROTEIN_KINASE_DOM"/>
    <property type="match status" value="1"/>
</dbReference>
<proteinExistence type="inferred from homology"/>
<keyword evidence="5" id="KW-0408">Iron</keyword>
<dbReference type="SUPFAM" id="SSF56112">
    <property type="entry name" value="Protein kinase-like (PK-like)"/>
    <property type="match status" value="1"/>
</dbReference>
<gene>
    <name evidence="8" type="ORF">ACET3X_002177</name>
</gene>
<accession>A0ABR3UQ27</accession>
<keyword evidence="3" id="KW-0479">Metal-binding</keyword>
<dbReference type="Gene3D" id="1.10.510.10">
    <property type="entry name" value="Transferase(Phosphotransferase) domain 1"/>
    <property type="match status" value="1"/>
</dbReference>
<dbReference type="PRINTS" id="PR00463">
    <property type="entry name" value="EP450I"/>
</dbReference>
<dbReference type="InterPro" id="IPR000719">
    <property type="entry name" value="Prot_kinase_dom"/>
</dbReference>
<dbReference type="PANTHER" id="PTHR24291:SF50">
    <property type="entry name" value="BIFUNCTIONAL ALBAFLAVENONE MONOOXYGENASE_TERPENE SYNTHASE"/>
    <property type="match status" value="1"/>
</dbReference>
<dbReference type="InterPro" id="IPR011009">
    <property type="entry name" value="Kinase-like_dom_sf"/>
</dbReference>
<comment type="similarity">
    <text evidence="1">Belongs to the cytochrome P450 family.</text>
</comment>
<dbReference type="InterPro" id="IPR001128">
    <property type="entry name" value="Cyt_P450"/>
</dbReference>
<organism evidence="8 9">
    <name type="scientific">Alternaria dauci</name>
    <dbReference type="NCBI Taxonomy" id="48095"/>
    <lineage>
        <taxon>Eukaryota</taxon>
        <taxon>Fungi</taxon>
        <taxon>Dikarya</taxon>
        <taxon>Ascomycota</taxon>
        <taxon>Pezizomycotina</taxon>
        <taxon>Dothideomycetes</taxon>
        <taxon>Pleosporomycetidae</taxon>
        <taxon>Pleosporales</taxon>
        <taxon>Pleosporineae</taxon>
        <taxon>Pleosporaceae</taxon>
        <taxon>Alternaria</taxon>
        <taxon>Alternaria sect. Porri</taxon>
    </lineage>
</organism>
<dbReference type="Proteomes" id="UP001578633">
    <property type="component" value="Chromosome 2"/>
</dbReference>
<dbReference type="Gene3D" id="1.10.630.10">
    <property type="entry name" value="Cytochrome P450"/>
    <property type="match status" value="1"/>
</dbReference>
<dbReference type="InterPro" id="IPR002401">
    <property type="entry name" value="Cyt_P450_E_grp-I"/>
</dbReference>
<evidence type="ECO:0000256" key="6">
    <source>
        <dbReference type="ARBA" id="ARBA00023033"/>
    </source>
</evidence>
<dbReference type="SUPFAM" id="SSF48264">
    <property type="entry name" value="Cytochrome P450"/>
    <property type="match status" value="1"/>
</dbReference>
<dbReference type="GeneID" id="96082499"/>
<feature type="domain" description="Protein kinase" evidence="7">
    <location>
        <begin position="1"/>
        <end position="317"/>
    </location>
</feature>
<dbReference type="EMBL" id="JBHGVX010000002">
    <property type="protein sequence ID" value="KAL1798140.1"/>
    <property type="molecule type" value="Genomic_DNA"/>
</dbReference>
<evidence type="ECO:0000256" key="4">
    <source>
        <dbReference type="ARBA" id="ARBA00023002"/>
    </source>
</evidence>
<dbReference type="InterPro" id="IPR050196">
    <property type="entry name" value="Cytochrome_P450_Monoox"/>
</dbReference>
<keyword evidence="6" id="KW-0503">Monooxygenase</keyword>
<evidence type="ECO:0000256" key="3">
    <source>
        <dbReference type="ARBA" id="ARBA00022723"/>
    </source>
</evidence>
<dbReference type="PRINTS" id="PR00385">
    <property type="entry name" value="P450"/>
</dbReference>